<reference evidence="8" key="1">
    <citation type="journal article" date="2019" name="Int. J. Syst. Evol. Microbiol.">
        <title>The Global Catalogue of Microorganisms (GCM) 10K type strain sequencing project: providing services to taxonomists for standard genome sequencing and annotation.</title>
        <authorList>
            <consortium name="The Broad Institute Genomics Platform"/>
            <consortium name="The Broad Institute Genome Sequencing Center for Infectious Disease"/>
            <person name="Wu L."/>
            <person name="Ma J."/>
        </authorList>
    </citation>
    <scope>NUCLEOTIDE SEQUENCE [LARGE SCALE GENOMIC DNA]</scope>
    <source>
        <strain evidence="8">KCTC 42247</strain>
    </source>
</reference>
<evidence type="ECO:0000256" key="2">
    <source>
        <dbReference type="ARBA" id="ARBA00023136"/>
    </source>
</evidence>
<accession>A0ABW5UF27</accession>
<evidence type="ECO:0000313" key="8">
    <source>
        <dbReference type="Proteomes" id="UP001597418"/>
    </source>
</evidence>
<comment type="caution">
    <text evidence="7">The sequence shown here is derived from an EMBL/GenBank/DDBJ whole genome shotgun (WGS) entry which is preliminary data.</text>
</comment>
<feature type="domain" description="OmpA-like" evidence="6">
    <location>
        <begin position="100"/>
        <end position="217"/>
    </location>
</feature>
<dbReference type="InterPro" id="IPR039567">
    <property type="entry name" value="Gly-zipper"/>
</dbReference>
<dbReference type="PROSITE" id="PS51257">
    <property type="entry name" value="PROKAR_LIPOPROTEIN"/>
    <property type="match status" value="1"/>
</dbReference>
<dbReference type="Proteomes" id="UP001597418">
    <property type="component" value="Unassembled WGS sequence"/>
</dbReference>
<evidence type="ECO:0000256" key="4">
    <source>
        <dbReference type="PROSITE-ProRule" id="PRU00473"/>
    </source>
</evidence>
<dbReference type="PRINTS" id="PR01021">
    <property type="entry name" value="OMPADOMAIN"/>
</dbReference>
<organism evidence="7 8">
    <name type="scientific">Sphingobacterium populi</name>
    <dbReference type="NCBI Taxonomy" id="1812824"/>
    <lineage>
        <taxon>Bacteria</taxon>
        <taxon>Pseudomonadati</taxon>
        <taxon>Bacteroidota</taxon>
        <taxon>Sphingobacteriia</taxon>
        <taxon>Sphingobacteriales</taxon>
        <taxon>Sphingobacteriaceae</taxon>
        <taxon>Sphingobacterium</taxon>
    </lineage>
</organism>
<dbReference type="PANTHER" id="PTHR30329:SF21">
    <property type="entry name" value="LIPOPROTEIN YIAD-RELATED"/>
    <property type="match status" value="1"/>
</dbReference>
<evidence type="ECO:0000259" key="6">
    <source>
        <dbReference type="PROSITE" id="PS51123"/>
    </source>
</evidence>
<dbReference type="SUPFAM" id="SSF103088">
    <property type="entry name" value="OmpA-like"/>
    <property type="match status" value="1"/>
</dbReference>
<dbReference type="RefSeq" id="WP_066757674.1">
    <property type="nucleotide sequence ID" value="NZ_JBHUMB010000007.1"/>
</dbReference>
<sequence length="230" mass="23566">MTINKKLSVYGLSLATSAMLLASCSTIQNTSSTTKGAVIGTTAGGALGALIGGKAGNTAVGAIAGAVIGGAAGGLIGRKMDNQAKEIENAVAGAEVIKSEEGIIVKFDSGILFDFNSTQLKGDAKTNIAKLVETLNKEPDTEILVIGHTDNVGSVSANQKVSEGRAKSVRDYAVSQGLLGGRIKTEGKNFSEPIASNDTDAGRAENRRVEIVIVASEKMQQDAKREAGTN</sequence>
<dbReference type="InterPro" id="IPR006665">
    <property type="entry name" value="OmpA-like"/>
</dbReference>
<dbReference type="PANTHER" id="PTHR30329">
    <property type="entry name" value="STATOR ELEMENT OF FLAGELLAR MOTOR COMPLEX"/>
    <property type="match status" value="1"/>
</dbReference>
<comment type="subcellular location">
    <subcellularLocation>
        <location evidence="1">Cell outer membrane</location>
    </subcellularLocation>
</comment>
<dbReference type="Gene3D" id="3.30.1330.60">
    <property type="entry name" value="OmpA-like domain"/>
    <property type="match status" value="1"/>
</dbReference>
<gene>
    <name evidence="7" type="ORF">ACFSQ6_08360</name>
</gene>
<evidence type="ECO:0000256" key="1">
    <source>
        <dbReference type="ARBA" id="ARBA00004442"/>
    </source>
</evidence>
<dbReference type="InterPro" id="IPR036737">
    <property type="entry name" value="OmpA-like_sf"/>
</dbReference>
<keyword evidence="2 4" id="KW-0472">Membrane</keyword>
<dbReference type="EMBL" id="JBHUMB010000007">
    <property type="protein sequence ID" value="MFD2743409.1"/>
    <property type="molecule type" value="Genomic_DNA"/>
</dbReference>
<feature type="signal peptide" evidence="5">
    <location>
        <begin position="1"/>
        <end position="22"/>
    </location>
</feature>
<dbReference type="Pfam" id="PF00691">
    <property type="entry name" value="OmpA"/>
    <property type="match status" value="1"/>
</dbReference>
<dbReference type="PRINTS" id="PR01023">
    <property type="entry name" value="NAFLGMOTY"/>
</dbReference>
<proteinExistence type="predicted"/>
<evidence type="ECO:0000313" key="7">
    <source>
        <dbReference type="EMBL" id="MFD2743409.1"/>
    </source>
</evidence>
<name>A0ABW5UF27_9SPHI</name>
<dbReference type="CDD" id="cd07185">
    <property type="entry name" value="OmpA_C-like"/>
    <property type="match status" value="1"/>
</dbReference>
<evidence type="ECO:0000256" key="3">
    <source>
        <dbReference type="ARBA" id="ARBA00023237"/>
    </source>
</evidence>
<dbReference type="InterPro" id="IPR006664">
    <property type="entry name" value="OMP_bac"/>
</dbReference>
<evidence type="ECO:0000256" key="5">
    <source>
        <dbReference type="SAM" id="SignalP"/>
    </source>
</evidence>
<keyword evidence="3" id="KW-0998">Cell outer membrane</keyword>
<feature type="chain" id="PRO_5046873734" evidence="5">
    <location>
        <begin position="23"/>
        <end position="230"/>
    </location>
</feature>
<dbReference type="PROSITE" id="PS51123">
    <property type="entry name" value="OMPA_2"/>
    <property type="match status" value="1"/>
</dbReference>
<protein>
    <submittedName>
        <fullName evidence="7">OmpA family protein</fullName>
    </submittedName>
</protein>
<dbReference type="InterPro" id="IPR050330">
    <property type="entry name" value="Bact_OuterMem_StrucFunc"/>
</dbReference>
<keyword evidence="8" id="KW-1185">Reference proteome</keyword>
<keyword evidence="5" id="KW-0732">Signal</keyword>
<dbReference type="Pfam" id="PF13488">
    <property type="entry name" value="Gly-zipper_Omp"/>
    <property type="match status" value="1"/>
</dbReference>